<dbReference type="Gene3D" id="2.70.40.10">
    <property type="match status" value="1"/>
</dbReference>
<sequence>MILTGDYIFKELLKGNISIYPFKRSQINPNSYNYRLGKTIKVFDKFVNGKSVFKKVVIPESGYLLEPGKMYLGNTYEFIGSKKYAMSLIGRSSMGRLGLFLQVSANLGHTTSYHKWTLELVALKPIKIYPKMIIGQISFWTNFGRIYKYGGRYAKINKPQESFININIHDFNRV</sequence>
<dbReference type="SUPFAM" id="SSF51283">
    <property type="entry name" value="dUTPase-like"/>
    <property type="match status" value="1"/>
</dbReference>
<reference evidence="2 3" key="1">
    <citation type="journal article" date="2016" name="Nat. Commun.">
        <title>Thousands of microbial genomes shed light on interconnected biogeochemical processes in an aquifer system.</title>
        <authorList>
            <person name="Anantharaman K."/>
            <person name="Brown C.T."/>
            <person name="Hug L.A."/>
            <person name="Sharon I."/>
            <person name="Castelle C.J."/>
            <person name="Probst A.J."/>
            <person name="Thomas B.C."/>
            <person name="Singh A."/>
            <person name="Wilkins M.J."/>
            <person name="Karaoz U."/>
            <person name="Brodie E.L."/>
            <person name="Williams K.H."/>
            <person name="Hubbard S.S."/>
            <person name="Banfield J.F."/>
        </authorList>
    </citation>
    <scope>NUCLEOTIDE SEQUENCE [LARGE SCALE GENOMIC DNA]</scope>
</reference>
<accession>A0A1G2IW62</accession>
<gene>
    <name evidence="2" type="ORF">A2358_03895</name>
</gene>
<name>A0A1G2IW62_9BACT</name>
<dbReference type="InterPro" id="IPR011962">
    <property type="entry name" value="dCTP_deaminase"/>
</dbReference>
<evidence type="ECO:0000313" key="2">
    <source>
        <dbReference type="EMBL" id="OGZ79099.1"/>
    </source>
</evidence>
<evidence type="ECO:0000256" key="1">
    <source>
        <dbReference type="ARBA" id="ARBA00023080"/>
    </source>
</evidence>
<comment type="caution">
    <text evidence="2">The sequence shown here is derived from an EMBL/GenBank/DDBJ whole genome shotgun (WGS) entry which is preliminary data.</text>
</comment>
<protein>
    <submittedName>
        <fullName evidence="2">Deoxycytidine deaminase</fullName>
    </submittedName>
</protein>
<dbReference type="GO" id="GO:0008829">
    <property type="term" value="F:dCTP deaminase activity"/>
    <property type="evidence" value="ECO:0007669"/>
    <property type="project" value="InterPro"/>
</dbReference>
<keyword evidence="1" id="KW-0546">Nucleotide metabolism</keyword>
<dbReference type="EMBL" id="MHPJ01000009">
    <property type="protein sequence ID" value="OGZ79099.1"/>
    <property type="molecule type" value="Genomic_DNA"/>
</dbReference>
<dbReference type="Pfam" id="PF22769">
    <property type="entry name" value="DCD"/>
    <property type="match status" value="1"/>
</dbReference>
<dbReference type="STRING" id="1802223.A2358_03895"/>
<dbReference type="GO" id="GO:0015949">
    <property type="term" value="P:nucleobase-containing small molecule interconversion"/>
    <property type="evidence" value="ECO:0007669"/>
    <property type="project" value="TreeGrafter"/>
</dbReference>
<dbReference type="AlphaFoldDB" id="A0A1G2IW62"/>
<dbReference type="PANTHER" id="PTHR42680:SF3">
    <property type="entry name" value="DCTP DEAMINASE"/>
    <property type="match status" value="1"/>
</dbReference>
<dbReference type="Proteomes" id="UP000178650">
    <property type="component" value="Unassembled WGS sequence"/>
</dbReference>
<proteinExistence type="predicted"/>
<evidence type="ECO:0000313" key="3">
    <source>
        <dbReference type="Proteomes" id="UP000178650"/>
    </source>
</evidence>
<dbReference type="PANTHER" id="PTHR42680">
    <property type="entry name" value="DCTP DEAMINASE"/>
    <property type="match status" value="1"/>
</dbReference>
<organism evidence="2 3">
    <name type="scientific">Candidatus Staskawiczbacteria bacterium RIFOXYB1_FULL_37_44</name>
    <dbReference type="NCBI Taxonomy" id="1802223"/>
    <lineage>
        <taxon>Bacteria</taxon>
        <taxon>Candidatus Staskawicziibacteriota</taxon>
    </lineage>
</organism>
<dbReference type="GO" id="GO:0006229">
    <property type="term" value="P:dUTP biosynthetic process"/>
    <property type="evidence" value="ECO:0007669"/>
    <property type="project" value="InterPro"/>
</dbReference>
<dbReference type="InterPro" id="IPR036157">
    <property type="entry name" value="dUTPase-like_sf"/>
</dbReference>